<dbReference type="InterPro" id="IPR013763">
    <property type="entry name" value="Cyclin-like_dom"/>
</dbReference>
<proteinExistence type="inferred from homology"/>
<dbReference type="FunFam" id="1.10.472.10:FF:000076">
    <property type="entry name" value="RNA polymerase II holoenzyme cyclin-like subunit"/>
    <property type="match status" value="1"/>
</dbReference>
<evidence type="ECO:0000256" key="9">
    <source>
        <dbReference type="RuleBase" id="RU000383"/>
    </source>
</evidence>
<dbReference type="GO" id="GO:0005634">
    <property type="term" value="C:nucleus"/>
    <property type="evidence" value="ECO:0000318"/>
    <property type="project" value="GO_Central"/>
</dbReference>
<keyword evidence="4" id="KW-0805">Transcription regulation</keyword>
<dbReference type="EMBL" id="GL882883">
    <property type="protein sequence ID" value="EGF80953.1"/>
    <property type="molecule type" value="Genomic_DNA"/>
</dbReference>
<evidence type="ECO:0000256" key="8">
    <source>
        <dbReference type="ARBA" id="ARBA00023242"/>
    </source>
</evidence>
<evidence type="ECO:0000256" key="2">
    <source>
        <dbReference type="ARBA" id="ARBA00008638"/>
    </source>
</evidence>
<dbReference type="Gene3D" id="1.10.472.10">
    <property type="entry name" value="Cyclin-like"/>
    <property type="match status" value="2"/>
</dbReference>
<protein>
    <recommendedName>
        <fullName evidence="10">Cyclin-like domain-containing protein</fullName>
    </recommendedName>
</protein>
<evidence type="ECO:0000256" key="6">
    <source>
        <dbReference type="ARBA" id="ARBA00023159"/>
    </source>
</evidence>
<evidence type="ECO:0000256" key="3">
    <source>
        <dbReference type="ARBA" id="ARBA00022491"/>
    </source>
</evidence>
<dbReference type="OMA" id="CLLHPPH"/>
<feature type="domain" description="Cyclin-like" evidence="10">
    <location>
        <begin position="46"/>
        <end position="148"/>
    </location>
</feature>
<dbReference type="OrthoDB" id="10266018at2759"/>
<dbReference type="GO" id="GO:0045944">
    <property type="term" value="P:positive regulation of transcription by RNA polymerase II"/>
    <property type="evidence" value="ECO:0000318"/>
    <property type="project" value="GO_Central"/>
</dbReference>
<reference evidence="11 12" key="1">
    <citation type="submission" date="2009-12" db="EMBL/GenBank/DDBJ databases">
        <title>The draft genome of Batrachochytrium dendrobatidis.</title>
        <authorList>
            <consortium name="US DOE Joint Genome Institute (JGI-PGF)"/>
            <person name="Kuo A."/>
            <person name="Salamov A."/>
            <person name="Schmutz J."/>
            <person name="Lucas S."/>
            <person name="Pitluck S."/>
            <person name="Rosenblum E."/>
            <person name="Stajich J."/>
            <person name="Eisen M."/>
            <person name="Grigoriev I.V."/>
        </authorList>
    </citation>
    <scope>NUCLEOTIDE SEQUENCE [LARGE SCALE GENOMIC DNA]</scope>
    <source>
        <strain evidence="12">JAM81 / FGSC 10211</strain>
    </source>
</reference>
<dbReference type="PANTHER" id="PTHR10026">
    <property type="entry name" value="CYCLIN"/>
    <property type="match status" value="1"/>
</dbReference>
<dbReference type="GeneID" id="18243076"/>
<feature type="domain" description="Cyclin-like" evidence="10">
    <location>
        <begin position="161"/>
        <end position="246"/>
    </location>
</feature>
<keyword evidence="5 9" id="KW-0195">Cyclin</keyword>
<keyword evidence="7" id="KW-0804">Transcription</keyword>
<dbReference type="Proteomes" id="UP000007241">
    <property type="component" value="Unassembled WGS sequence"/>
</dbReference>
<dbReference type="InterPro" id="IPR043198">
    <property type="entry name" value="Cyclin/Ssn8"/>
</dbReference>
<dbReference type="HOGENOM" id="CLU_034754_2_0_1"/>
<sequence>MTSNFWESTHAYQWLVDDVALVAARQRDLQFISSDDVVKIMLYYSNFVQKACKRLHVRQPVVGTALVYWRRFFTKQVDSMQSGNALYDIDPMLVAGTCIYVACKIEECPHHIRNVANEMRALGGAYYLGDLFPYDATAIADFEFYLIEELEFSLIMFHPYKPLQLILEKLNLTKKCLQTAWYVVNDTFKTDLHLIYPPHMIAIAAIFIVTCIQDTESASKSRIPGAPIQDTSSRSIVMPFFIDLNVDMRDVLAITQRIFNLYDVWQEYSEEKIPELIDKFPKVPTLEMESGVAKSTLPTTPAKQPNKH</sequence>
<comment type="similarity">
    <text evidence="2">Belongs to the cyclin family. Cyclin C subfamily.</text>
</comment>
<dbReference type="FunCoup" id="F4P179">
    <property type="interactions" value="543"/>
</dbReference>
<dbReference type="InParanoid" id="F4P179"/>
<dbReference type="CDD" id="cd20514">
    <property type="entry name" value="CYCLIN_CCNC_rpt2"/>
    <property type="match status" value="1"/>
</dbReference>
<evidence type="ECO:0000259" key="10">
    <source>
        <dbReference type="SMART" id="SM00385"/>
    </source>
</evidence>
<dbReference type="InterPro" id="IPR036915">
    <property type="entry name" value="Cyclin-like_sf"/>
</dbReference>
<keyword evidence="3" id="KW-0678">Repressor</keyword>
<gene>
    <name evidence="11" type="ORF">BATDEDRAFT_88228</name>
</gene>
<evidence type="ECO:0000256" key="4">
    <source>
        <dbReference type="ARBA" id="ARBA00023015"/>
    </source>
</evidence>
<dbReference type="PIRSF" id="PIRSF028758">
    <property type="entry name" value="Cyclin, C/H/G types"/>
    <property type="match status" value="1"/>
</dbReference>
<name>F4P179_BATDJ</name>
<evidence type="ECO:0000256" key="7">
    <source>
        <dbReference type="ARBA" id="ARBA00023163"/>
    </source>
</evidence>
<dbReference type="RefSeq" id="XP_006678761.1">
    <property type="nucleotide sequence ID" value="XM_006678698.1"/>
</dbReference>
<organism evidence="11 12">
    <name type="scientific">Batrachochytrium dendrobatidis (strain JAM81 / FGSC 10211)</name>
    <name type="common">Frog chytrid fungus</name>
    <dbReference type="NCBI Taxonomy" id="684364"/>
    <lineage>
        <taxon>Eukaryota</taxon>
        <taxon>Fungi</taxon>
        <taxon>Fungi incertae sedis</taxon>
        <taxon>Chytridiomycota</taxon>
        <taxon>Chytridiomycota incertae sedis</taxon>
        <taxon>Chytridiomycetes</taxon>
        <taxon>Rhizophydiales</taxon>
        <taxon>Rhizophydiales incertae sedis</taxon>
        <taxon>Batrachochytrium</taxon>
    </lineage>
</organism>
<keyword evidence="12" id="KW-1185">Reference proteome</keyword>
<dbReference type="GO" id="GO:0016538">
    <property type="term" value="F:cyclin-dependent protein serine/threonine kinase regulator activity"/>
    <property type="evidence" value="ECO:0000318"/>
    <property type="project" value="GO_Central"/>
</dbReference>
<evidence type="ECO:0000313" key="12">
    <source>
        <dbReference type="Proteomes" id="UP000007241"/>
    </source>
</evidence>
<evidence type="ECO:0000313" key="11">
    <source>
        <dbReference type="EMBL" id="EGF80953.1"/>
    </source>
</evidence>
<comment type="subcellular location">
    <subcellularLocation>
        <location evidence="1">Nucleus</location>
    </subcellularLocation>
</comment>
<dbReference type="AlphaFoldDB" id="F4P179"/>
<dbReference type="SMART" id="SM00385">
    <property type="entry name" value="CYCLIN"/>
    <property type="match status" value="2"/>
</dbReference>
<dbReference type="CDD" id="cd20513">
    <property type="entry name" value="CYCLIN_CCNC_rpt1"/>
    <property type="match status" value="1"/>
</dbReference>
<dbReference type="STRING" id="684364.F4P179"/>
<keyword evidence="6" id="KW-0010">Activator</keyword>
<keyword evidence="8" id="KW-0539">Nucleus</keyword>
<evidence type="ECO:0000256" key="1">
    <source>
        <dbReference type="ARBA" id="ARBA00004123"/>
    </source>
</evidence>
<evidence type="ECO:0000256" key="5">
    <source>
        <dbReference type="ARBA" id="ARBA00023127"/>
    </source>
</evidence>
<accession>F4P179</accession>
<dbReference type="InterPro" id="IPR006671">
    <property type="entry name" value="Cyclin_N"/>
</dbReference>
<dbReference type="SUPFAM" id="SSF47954">
    <property type="entry name" value="Cyclin-like"/>
    <property type="match status" value="2"/>
</dbReference>
<dbReference type="Pfam" id="PF00134">
    <property type="entry name" value="Cyclin_N"/>
    <property type="match status" value="1"/>
</dbReference>
<dbReference type="GO" id="GO:0016592">
    <property type="term" value="C:mediator complex"/>
    <property type="evidence" value="ECO:0000318"/>
    <property type="project" value="GO_Central"/>
</dbReference>